<dbReference type="STRING" id="933852.A0A0C2XIT2"/>
<evidence type="ECO:0000259" key="1">
    <source>
        <dbReference type="PROSITE" id="PS50097"/>
    </source>
</evidence>
<name>A0A0C2XIT2_SERVB</name>
<evidence type="ECO:0000313" key="3">
    <source>
        <dbReference type="Proteomes" id="UP000054097"/>
    </source>
</evidence>
<dbReference type="EMBL" id="KN824290">
    <property type="protein sequence ID" value="KIM28982.1"/>
    <property type="molecule type" value="Genomic_DNA"/>
</dbReference>
<dbReference type="Proteomes" id="UP000054097">
    <property type="component" value="Unassembled WGS sequence"/>
</dbReference>
<evidence type="ECO:0000313" key="2">
    <source>
        <dbReference type="EMBL" id="KIM28982.1"/>
    </source>
</evidence>
<dbReference type="HOGENOM" id="CLU_084530_0_0_1"/>
<sequence length="335" mass="37349">MVVYTFTTGEGEPDFTVRSSIDPDTTFHVQRMALVKGSDIFADMFDICSAPEASWEDIGSPSVINRVTDETRMDMPESSDVLQMLFRVLHEAPVPLPSATEMSKWEKLPDYYKEDRIRAGSGPPISTESAVPLPLLRRLFGLADKYALKEELLSTLYSHLVAHAFDQPLQVYALATALEADDVAAFASTQLHSPPLESYSPEQLEILPSVKSLQVLYILHAQRTQALRKIVAEELLFPHGYGKCTSRGHADRAEEAWRKRKRYLLSMGRLTSGTDIAAEMLLAIDDLDACDTCKKAFDRAIGMLQYKSRKIPQSIKKITSSTSVPVETETSDELS</sequence>
<dbReference type="AlphaFoldDB" id="A0A0C2XIT2"/>
<keyword evidence="3" id="KW-1185">Reference proteome</keyword>
<accession>A0A0C2XIT2</accession>
<dbReference type="PROSITE" id="PS50097">
    <property type="entry name" value="BTB"/>
    <property type="match status" value="1"/>
</dbReference>
<organism evidence="2 3">
    <name type="scientific">Serendipita vermifera MAFF 305830</name>
    <dbReference type="NCBI Taxonomy" id="933852"/>
    <lineage>
        <taxon>Eukaryota</taxon>
        <taxon>Fungi</taxon>
        <taxon>Dikarya</taxon>
        <taxon>Basidiomycota</taxon>
        <taxon>Agaricomycotina</taxon>
        <taxon>Agaricomycetes</taxon>
        <taxon>Sebacinales</taxon>
        <taxon>Serendipitaceae</taxon>
        <taxon>Serendipita</taxon>
    </lineage>
</organism>
<gene>
    <name evidence="2" type="ORF">M408DRAFT_329026</name>
</gene>
<dbReference type="OrthoDB" id="3242648at2759"/>
<reference evidence="3" key="2">
    <citation type="submission" date="2015-01" db="EMBL/GenBank/DDBJ databases">
        <title>Evolutionary Origins and Diversification of the Mycorrhizal Mutualists.</title>
        <authorList>
            <consortium name="DOE Joint Genome Institute"/>
            <consortium name="Mycorrhizal Genomics Consortium"/>
            <person name="Kohler A."/>
            <person name="Kuo A."/>
            <person name="Nagy L.G."/>
            <person name="Floudas D."/>
            <person name="Copeland A."/>
            <person name="Barry K.W."/>
            <person name="Cichocki N."/>
            <person name="Veneault-Fourrey C."/>
            <person name="LaButti K."/>
            <person name="Lindquist E.A."/>
            <person name="Lipzen A."/>
            <person name="Lundell T."/>
            <person name="Morin E."/>
            <person name="Murat C."/>
            <person name="Riley R."/>
            <person name="Ohm R."/>
            <person name="Sun H."/>
            <person name="Tunlid A."/>
            <person name="Henrissat B."/>
            <person name="Grigoriev I.V."/>
            <person name="Hibbett D.S."/>
            <person name="Martin F."/>
        </authorList>
    </citation>
    <scope>NUCLEOTIDE SEQUENCE [LARGE SCALE GENOMIC DNA]</scope>
    <source>
        <strain evidence="3">MAFF 305830</strain>
    </source>
</reference>
<proteinExistence type="predicted"/>
<dbReference type="InterPro" id="IPR000210">
    <property type="entry name" value="BTB/POZ_dom"/>
</dbReference>
<reference evidence="2 3" key="1">
    <citation type="submission" date="2014-04" db="EMBL/GenBank/DDBJ databases">
        <authorList>
            <consortium name="DOE Joint Genome Institute"/>
            <person name="Kuo A."/>
            <person name="Zuccaro A."/>
            <person name="Kohler A."/>
            <person name="Nagy L.G."/>
            <person name="Floudas D."/>
            <person name="Copeland A."/>
            <person name="Barry K.W."/>
            <person name="Cichocki N."/>
            <person name="Veneault-Fourrey C."/>
            <person name="LaButti K."/>
            <person name="Lindquist E.A."/>
            <person name="Lipzen A."/>
            <person name="Lundell T."/>
            <person name="Morin E."/>
            <person name="Murat C."/>
            <person name="Sun H."/>
            <person name="Tunlid A."/>
            <person name="Henrissat B."/>
            <person name="Grigoriev I.V."/>
            <person name="Hibbett D.S."/>
            <person name="Martin F."/>
            <person name="Nordberg H.P."/>
            <person name="Cantor M.N."/>
            <person name="Hua S.X."/>
        </authorList>
    </citation>
    <scope>NUCLEOTIDE SEQUENCE [LARGE SCALE GENOMIC DNA]</scope>
    <source>
        <strain evidence="2 3">MAFF 305830</strain>
    </source>
</reference>
<protein>
    <recommendedName>
        <fullName evidence="1">BTB domain-containing protein</fullName>
    </recommendedName>
</protein>
<feature type="domain" description="BTB" evidence="1">
    <location>
        <begin position="13"/>
        <end position="98"/>
    </location>
</feature>